<gene>
    <name evidence="2" type="ORF">EX30DRAFT_399301</name>
</gene>
<dbReference type="Proteomes" id="UP000298138">
    <property type="component" value="Unassembled WGS sequence"/>
</dbReference>
<accession>A0A4S2MHN4</accession>
<evidence type="ECO:0000313" key="2">
    <source>
        <dbReference type="EMBL" id="TGZ76380.1"/>
    </source>
</evidence>
<dbReference type="InParanoid" id="A0A4S2MHN4"/>
<keyword evidence="3" id="KW-1185">Reference proteome</keyword>
<protein>
    <submittedName>
        <fullName evidence="2">Uncharacterized protein</fullName>
    </submittedName>
</protein>
<reference evidence="2 3" key="1">
    <citation type="submission" date="2019-04" db="EMBL/GenBank/DDBJ databases">
        <title>Comparative genomics and transcriptomics to analyze fruiting body development in filamentous ascomycetes.</title>
        <authorList>
            <consortium name="DOE Joint Genome Institute"/>
            <person name="Lutkenhaus R."/>
            <person name="Traeger S."/>
            <person name="Breuer J."/>
            <person name="Kuo A."/>
            <person name="Lipzen A."/>
            <person name="Pangilinan J."/>
            <person name="Dilworth D."/>
            <person name="Sandor L."/>
            <person name="Poggeler S."/>
            <person name="Barry K."/>
            <person name="Grigoriev I.V."/>
            <person name="Nowrousian M."/>
        </authorList>
    </citation>
    <scope>NUCLEOTIDE SEQUENCE [LARGE SCALE GENOMIC DNA]</scope>
    <source>
        <strain evidence="2 3">CBS 389.68</strain>
    </source>
</reference>
<proteinExistence type="predicted"/>
<organism evidence="2 3">
    <name type="scientific">Ascodesmis nigricans</name>
    <dbReference type="NCBI Taxonomy" id="341454"/>
    <lineage>
        <taxon>Eukaryota</taxon>
        <taxon>Fungi</taxon>
        <taxon>Dikarya</taxon>
        <taxon>Ascomycota</taxon>
        <taxon>Pezizomycotina</taxon>
        <taxon>Pezizomycetes</taxon>
        <taxon>Pezizales</taxon>
        <taxon>Ascodesmidaceae</taxon>
        <taxon>Ascodesmis</taxon>
    </lineage>
</organism>
<evidence type="ECO:0000313" key="3">
    <source>
        <dbReference type="Proteomes" id="UP000298138"/>
    </source>
</evidence>
<sequence>MSRKNSSTTIWPLPDDLHPNPEASRYSAGSSSLTDQETHNSHYTPGSAISLENTHDSHYSVGFSLTRQKTHNSHHSAGPSLVRQKTHNFINTAYPLGLGDPGLIIVNDFTNPIPPRERPPSTWVHPASTVNDLTPPLIKTRDPEITTSYFKDHIDDIDEHQKALHRIIWTFFHQCPPAATPNNLRYFWYVLAKPGSRSFQPKRLPQSLLRFEYMEDVEEAVKMVAALLDALEKISVVAMRGNVMLMRMEEMDDEAAKKSVRRELKRRMTDIMDRAWEKIEERKEPSVEEKMLREIRAECEKARTWKMDAETFVKNFLERTVARNYQTEQEKMGVMF</sequence>
<dbReference type="AlphaFoldDB" id="A0A4S2MHN4"/>
<name>A0A4S2MHN4_9PEZI</name>
<feature type="compositionally biased region" description="Polar residues" evidence="1">
    <location>
        <begin position="1"/>
        <end position="10"/>
    </location>
</feature>
<evidence type="ECO:0000256" key="1">
    <source>
        <dbReference type="SAM" id="MobiDB-lite"/>
    </source>
</evidence>
<feature type="region of interest" description="Disordered" evidence="1">
    <location>
        <begin position="1"/>
        <end position="51"/>
    </location>
</feature>
<dbReference type="EMBL" id="ML220181">
    <property type="protein sequence ID" value="TGZ76380.1"/>
    <property type="molecule type" value="Genomic_DNA"/>
</dbReference>